<feature type="transmembrane region" description="Helical" evidence="12">
    <location>
        <begin position="582"/>
        <end position="609"/>
    </location>
</feature>
<dbReference type="SUPFAM" id="SSF52058">
    <property type="entry name" value="L domain-like"/>
    <property type="match status" value="1"/>
</dbReference>
<keyword evidence="3" id="KW-1003">Cell membrane</keyword>
<evidence type="ECO:0000256" key="7">
    <source>
        <dbReference type="ARBA" id="ARBA00022989"/>
    </source>
</evidence>
<organism evidence="15 16">
    <name type="scientific">Cimex lectularius</name>
    <name type="common">Bed bug</name>
    <name type="synonym">Acanthia lectularia</name>
    <dbReference type="NCBI Taxonomy" id="79782"/>
    <lineage>
        <taxon>Eukaryota</taxon>
        <taxon>Metazoa</taxon>
        <taxon>Ecdysozoa</taxon>
        <taxon>Arthropoda</taxon>
        <taxon>Hexapoda</taxon>
        <taxon>Insecta</taxon>
        <taxon>Pterygota</taxon>
        <taxon>Neoptera</taxon>
        <taxon>Paraneoptera</taxon>
        <taxon>Hemiptera</taxon>
        <taxon>Heteroptera</taxon>
        <taxon>Panheteroptera</taxon>
        <taxon>Cimicomorpha</taxon>
        <taxon>Cimicidae</taxon>
        <taxon>Cimex</taxon>
    </lineage>
</organism>
<evidence type="ECO:0000256" key="13">
    <source>
        <dbReference type="SAM" id="SignalP"/>
    </source>
</evidence>
<dbReference type="PROSITE" id="PS50262">
    <property type="entry name" value="G_PROTEIN_RECEP_F1_2"/>
    <property type="match status" value="1"/>
</dbReference>
<dbReference type="OMA" id="PFVKCTP"/>
<dbReference type="Proteomes" id="UP000494040">
    <property type="component" value="Unassembled WGS sequence"/>
</dbReference>
<accession>A0A8I6RWW4</accession>
<evidence type="ECO:0000256" key="1">
    <source>
        <dbReference type="ARBA" id="ARBA00004651"/>
    </source>
</evidence>
<name>A0A8I6RWW4_CIMLE</name>
<dbReference type="Pfam" id="PF13855">
    <property type="entry name" value="LRR_8"/>
    <property type="match status" value="1"/>
</dbReference>
<keyword evidence="10" id="KW-0675">Receptor</keyword>
<evidence type="ECO:0000256" key="5">
    <source>
        <dbReference type="ARBA" id="ARBA00022692"/>
    </source>
</evidence>
<feature type="domain" description="G-protein coupled receptors family 1 profile" evidence="14">
    <location>
        <begin position="388"/>
        <end position="632"/>
    </location>
</feature>
<keyword evidence="9 12" id="KW-0472">Membrane</keyword>
<feature type="transmembrane region" description="Helical" evidence="12">
    <location>
        <begin position="453"/>
        <end position="472"/>
    </location>
</feature>
<dbReference type="SUPFAM" id="SSF81321">
    <property type="entry name" value="Family A G protein-coupled receptor-like"/>
    <property type="match status" value="1"/>
</dbReference>
<feature type="chain" id="PRO_5035243064" description="G-protein coupled receptors family 1 profile domain-containing protein" evidence="13">
    <location>
        <begin position="21"/>
        <end position="680"/>
    </location>
</feature>
<dbReference type="OrthoDB" id="5981530at2759"/>
<dbReference type="KEGG" id="clec:106668561"/>
<dbReference type="InterPro" id="IPR017452">
    <property type="entry name" value="GPCR_Rhodpsn_7TM"/>
</dbReference>
<evidence type="ECO:0000256" key="3">
    <source>
        <dbReference type="ARBA" id="ARBA00022475"/>
    </source>
</evidence>
<reference evidence="15" key="1">
    <citation type="submission" date="2022-01" db="UniProtKB">
        <authorList>
            <consortium name="EnsemblMetazoa"/>
        </authorList>
    </citation>
    <scope>IDENTIFICATION</scope>
</reference>
<feature type="transmembrane region" description="Helical" evidence="12">
    <location>
        <begin position="411"/>
        <end position="433"/>
    </location>
</feature>
<dbReference type="GO" id="GO:0007189">
    <property type="term" value="P:adenylate cyclase-activating G protein-coupled receptor signaling pathway"/>
    <property type="evidence" value="ECO:0007669"/>
    <property type="project" value="TreeGrafter"/>
</dbReference>
<comment type="subcellular location">
    <subcellularLocation>
        <location evidence="1">Cell membrane</location>
        <topology evidence="1">Multi-pass membrane protein</topology>
    </subcellularLocation>
</comment>
<feature type="signal peptide" evidence="13">
    <location>
        <begin position="1"/>
        <end position="20"/>
    </location>
</feature>
<keyword evidence="7 12" id="KW-1133">Transmembrane helix</keyword>
<evidence type="ECO:0000256" key="6">
    <source>
        <dbReference type="ARBA" id="ARBA00022737"/>
    </source>
</evidence>
<keyword evidence="6" id="KW-0677">Repeat</keyword>
<feature type="transmembrane region" description="Helical" evidence="12">
    <location>
        <begin position="536"/>
        <end position="562"/>
    </location>
</feature>
<keyword evidence="11" id="KW-0807">Transducer</keyword>
<evidence type="ECO:0000256" key="10">
    <source>
        <dbReference type="ARBA" id="ARBA00023170"/>
    </source>
</evidence>
<keyword evidence="5 12" id="KW-0812">Transmembrane</keyword>
<dbReference type="GO" id="GO:0008528">
    <property type="term" value="F:G protein-coupled peptide receptor activity"/>
    <property type="evidence" value="ECO:0007669"/>
    <property type="project" value="TreeGrafter"/>
</dbReference>
<proteinExistence type="inferred from homology"/>
<dbReference type="PANTHER" id="PTHR24372:SF74">
    <property type="entry name" value="LP13728P"/>
    <property type="match status" value="1"/>
</dbReference>
<evidence type="ECO:0000256" key="12">
    <source>
        <dbReference type="SAM" id="Phobius"/>
    </source>
</evidence>
<dbReference type="AlphaFoldDB" id="A0A8I6RWW4"/>
<dbReference type="GO" id="GO:0009755">
    <property type="term" value="P:hormone-mediated signaling pathway"/>
    <property type="evidence" value="ECO:0007669"/>
    <property type="project" value="TreeGrafter"/>
</dbReference>
<comment type="similarity">
    <text evidence="2">Belongs to the G-protein coupled receptor 1 family.</text>
</comment>
<dbReference type="PRINTS" id="PR00373">
    <property type="entry name" value="GLYCHORMONER"/>
</dbReference>
<protein>
    <recommendedName>
        <fullName evidence="14">G-protein coupled receptors family 1 profile domain-containing protein</fullName>
    </recommendedName>
</protein>
<evidence type="ECO:0000256" key="2">
    <source>
        <dbReference type="ARBA" id="ARBA00010663"/>
    </source>
</evidence>
<evidence type="ECO:0000256" key="8">
    <source>
        <dbReference type="ARBA" id="ARBA00023040"/>
    </source>
</evidence>
<dbReference type="Gene3D" id="3.80.10.10">
    <property type="entry name" value="Ribonuclease Inhibitor"/>
    <property type="match status" value="1"/>
</dbReference>
<feature type="transmembrane region" description="Helical" evidence="12">
    <location>
        <begin position="372"/>
        <end position="399"/>
    </location>
</feature>
<evidence type="ECO:0000313" key="15">
    <source>
        <dbReference type="EnsemblMetazoa" id="XP_014252916.1"/>
    </source>
</evidence>
<evidence type="ECO:0000313" key="16">
    <source>
        <dbReference type="Proteomes" id="UP000494040"/>
    </source>
</evidence>
<feature type="transmembrane region" description="Helical" evidence="12">
    <location>
        <begin position="615"/>
        <end position="635"/>
    </location>
</feature>
<keyword evidence="16" id="KW-1185">Reference proteome</keyword>
<dbReference type="GeneID" id="106668561"/>
<dbReference type="InterPro" id="IPR032675">
    <property type="entry name" value="LRR_dom_sf"/>
</dbReference>
<keyword evidence="13" id="KW-0732">Signal</keyword>
<dbReference type="PANTHER" id="PTHR24372">
    <property type="entry name" value="GLYCOPROTEIN HORMONE RECEPTOR"/>
    <property type="match status" value="1"/>
</dbReference>
<dbReference type="Gene3D" id="1.20.1070.10">
    <property type="entry name" value="Rhodopsin 7-helix transmembrane proteins"/>
    <property type="match status" value="1"/>
</dbReference>
<keyword evidence="4" id="KW-0433">Leucine-rich repeat</keyword>
<evidence type="ECO:0000256" key="11">
    <source>
        <dbReference type="ARBA" id="ARBA00023224"/>
    </source>
</evidence>
<dbReference type="PROSITE" id="PS00237">
    <property type="entry name" value="G_PROTEIN_RECEP_F1_1"/>
    <property type="match status" value="1"/>
</dbReference>
<dbReference type="PRINTS" id="PR00237">
    <property type="entry name" value="GPCRRHODOPSN"/>
</dbReference>
<dbReference type="EnsemblMetazoa" id="XM_014397430.2">
    <property type="protein sequence ID" value="XP_014252916.1"/>
    <property type="gene ID" value="LOC106668561"/>
</dbReference>
<evidence type="ECO:0000256" key="9">
    <source>
        <dbReference type="ARBA" id="ARBA00023136"/>
    </source>
</evidence>
<keyword evidence="8" id="KW-0297">G-protein coupled receptor</keyword>
<dbReference type="GO" id="GO:0016500">
    <property type="term" value="F:protein-hormone receptor activity"/>
    <property type="evidence" value="ECO:0007669"/>
    <property type="project" value="InterPro"/>
</dbReference>
<dbReference type="RefSeq" id="XP_014252916.1">
    <property type="nucleotide sequence ID" value="XM_014397430.2"/>
</dbReference>
<dbReference type="Pfam" id="PF00001">
    <property type="entry name" value="7tm_1"/>
    <property type="match status" value="1"/>
</dbReference>
<feature type="transmembrane region" description="Helical" evidence="12">
    <location>
        <begin position="493"/>
        <end position="513"/>
    </location>
</feature>
<dbReference type="InterPro" id="IPR001611">
    <property type="entry name" value="Leu-rich_rpt"/>
</dbReference>
<sequence>MNLSPSLIITLSLLLAGIYGSIHNECTCIHDGKNRCLCEGGIDTFPTFLYAGRLHSLSFINANITSIHANSLEHYKATLSELSITRMRRLVTIDDGVLQDFQQLNFLTVIQTPLSKLPKMSGLGVHIPMHRIDFENNKIRIIRTNNVRVRTDDMFLNYNAITTIEGWAFNGSEISKLSLKGNKELSDIAVSAFQGLKSLREIDLSDTSLSYLPVLGLEELEILNLENTKTLRTIPSIYDLKNLKKALLTYSFHCCAFQYPAKHNPKRHKVYIEQLNRFCKSVSRRNERDMEEGFGEIVPAFHNSSNLINPSNVDVVGEVEKKVHHGIFHQISASISYGKNYELCGKITRRKPVDCRPQPNALNPCEDMMSWAWLRISVWIVLSSAIFGNVAVLAVHIFIRSEKNVPRLLMGNLAFADLCMAFYLLLLAIMDLISTETYFNFAYMWQEGYGCRIAGFLTVFASQLSLFTLCVLTIERWFAIRHALYSNIIDIKLAFKIMASGWIYSLTMAILPLCGVSSYSNTSICLPMEIGDKFSLAYVIVLLSMAAFGFGLMCFCYIQIYLSLNYETRTRGEGSIAKKITILVGTNFICWAPIAFFSVTAVAGFPLISVTQSKILLVFFYPLNSCANPFLYAILTRQYRKDIVMLLARHGMCHQCARKYTFVYSRPLSNNNRNTGETQL</sequence>
<evidence type="ECO:0000256" key="4">
    <source>
        <dbReference type="ARBA" id="ARBA00022614"/>
    </source>
</evidence>
<dbReference type="GO" id="GO:0005886">
    <property type="term" value="C:plasma membrane"/>
    <property type="evidence" value="ECO:0007669"/>
    <property type="project" value="UniProtKB-SubCell"/>
</dbReference>
<dbReference type="InterPro" id="IPR002131">
    <property type="entry name" value="Gphrmn_rcpt_fam"/>
</dbReference>
<dbReference type="InterPro" id="IPR000276">
    <property type="entry name" value="GPCR_Rhodpsn"/>
</dbReference>
<evidence type="ECO:0000259" key="14">
    <source>
        <dbReference type="PROSITE" id="PS50262"/>
    </source>
</evidence>